<keyword evidence="12" id="KW-1185">Reference proteome</keyword>
<evidence type="ECO:0000256" key="5">
    <source>
        <dbReference type="ARBA" id="ARBA00022723"/>
    </source>
</evidence>
<dbReference type="InterPro" id="IPR006045">
    <property type="entry name" value="Cupin_1"/>
</dbReference>
<reference evidence="11 12" key="1">
    <citation type="journal article" date="2019" name="Genome Biol. Evol.">
        <title>The Rhododendron genome and chromosomal organization provide insight into shared whole-genome duplications across the heath family (Ericaceae).</title>
        <authorList>
            <person name="Soza V.L."/>
            <person name="Lindsley D."/>
            <person name="Waalkes A."/>
            <person name="Ramage E."/>
            <person name="Patwardhan R.P."/>
            <person name="Burton J.N."/>
            <person name="Adey A."/>
            <person name="Kumar A."/>
            <person name="Qiu R."/>
            <person name="Shendure J."/>
            <person name="Hall B."/>
        </authorList>
    </citation>
    <scope>NUCLEOTIDE SEQUENCE [LARGE SCALE GENOMIC DNA]</scope>
    <source>
        <strain evidence="11">RSF 1966-606</strain>
    </source>
</reference>
<dbReference type="OrthoDB" id="1921208at2759"/>
<dbReference type="Proteomes" id="UP000428333">
    <property type="component" value="Linkage Group LG10"/>
</dbReference>
<feature type="binding site" evidence="8">
    <location>
        <position position="457"/>
    </location>
    <ligand>
        <name>Mn(2+)</name>
        <dbReference type="ChEBI" id="CHEBI:29035"/>
    </ligand>
</feature>
<dbReference type="SMART" id="SM00835">
    <property type="entry name" value="Cupin_1"/>
    <property type="match status" value="1"/>
</dbReference>
<proteinExistence type="inferred from homology"/>
<evidence type="ECO:0000256" key="4">
    <source>
        <dbReference type="ARBA" id="ARBA00022525"/>
    </source>
</evidence>
<accession>A0A6A4L8M5</accession>
<feature type="binding site" evidence="7">
    <location>
        <position position="457"/>
    </location>
    <ligand>
        <name>oxalate</name>
        <dbReference type="ChEBI" id="CHEBI:30623"/>
    </ligand>
</feature>
<evidence type="ECO:0000256" key="6">
    <source>
        <dbReference type="ARBA" id="ARBA00023211"/>
    </source>
</evidence>
<sequence length="562" mass="61525">MAVAYTLFSSSSSAASSALRRSRFFTDSTSIPAPQVSLADPARTVFPSIRDEFLGSRIAFSPRRKKGVHVSVDGVDSLGSTYLVFCITGQGENIDNMFLFQNSQDADYVPMPIVLIDQESDSDATIVQISFGDRLGALIDTMKALKDLGLDVAKGTSEMGVHGGNILVVEWLFNLIGRATGRKVEDPDLLEKIRLTIINNLLKYHPESSERLAMGEAFGVKAPEKKLMGRIATHIHVKEDGPKRSLLLIETVDRPGLLLEIIKVIADININVESAEIETEGLVAKDKFHVSYGGAALNSSLSQIVLWALVTISMFENLRSTFVESALMGLRAEDLAYGPEISWGGWKLAWVPLVIKNKIKCVEIWFLIRSLPKLCLKASISLGFKSNRLSSGALASDPDPVQDFCIPNTEILHSNFHQCKNASAATVDDFVFSGIKNPGKKLGKSDFLAMPVNAATETAFVLEGKIYSGFIDSKNRVFAKVIEKGEVMVFPRGLLHFQMNVGDSPATIFGSFDSQNPGLVKIPNAVFGSEIEEELLEKAFGLRRADNHTVGKYKHHARAINF</sequence>
<dbReference type="InterPro" id="IPR002912">
    <property type="entry name" value="ACT_dom"/>
</dbReference>
<evidence type="ECO:0000256" key="7">
    <source>
        <dbReference type="PIRSR" id="PIRSR601929-1"/>
    </source>
</evidence>
<protein>
    <recommendedName>
        <fullName evidence="10">ACT domain-containing protein</fullName>
    </recommendedName>
</protein>
<dbReference type="InterPro" id="IPR045865">
    <property type="entry name" value="ACT-like_dom_sf"/>
</dbReference>
<evidence type="ECO:0000256" key="9">
    <source>
        <dbReference type="PIRSR" id="PIRSR601929-3"/>
    </source>
</evidence>
<dbReference type="SUPFAM" id="SSF51182">
    <property type="entry name" value="RmlC-like cupins"/>
    <property type="match status" value="1"/>
</dbReference>
<dbReference type="InterPro" id="IPR001929">
    <property type="entry name" value="Germin"/>
</dbReference>
<name>A0A6A4L8M5_9ERIC</name>
<dbReference type="GO" id="GO:0048046">
    <property type="term" value="C:apoplast"/>
    <property type="evidence" value="ECO:0007669"/>
    <property type="project" value="UniProtKB-SubCell"/>
</dbReference>
<dbReference type="InterPro" id="IPR014710">
    <property type="entry name" value="RmlC-like_jellyroll"/>
</dbReference>
<keyword evidence="3" id="KW-0052">Apoplast</keyword>
<keyword evidence="6 7" id="KW-0464">Manganese</keyword>
<evidence type="ECO:0000313" key="12">
    <source>
        <dbReference type="Proteomes" id="UP000428333"/>
    </source>
</evidence>
<evidence type="ECO:0000256" key="3">
    <source>
        <dbReference type="ARBA" id="ARBA00022523"/>
    </source>
</evidence>
<dbReference type="SUPFAM" id="SSF55021">
    <property type="entry name" value="ACT-like"/>
    <property type="match status" value="1"/>
</dbReference>
<dbReference type="PANTHER" id="PTHR31238">
    <property type="entry name" value="GERMIN-LIKE PROTEIN SUBFAMILY 3 MEMBER 3"/>
    <property type="match status" value="1"/>
</dbReference>
<comment type="caution">
    <text evidence="11">The sequence shown here is derived from an EMBL/GenBank/DDBJ whole genome shotgun (WGS) entry which is preliminary data.</text>
</comment>
<dbReference type="GO" id="GO:0030145">
    <property type="term" value="F:manganese ion binding"/>
    <property type="evidence" value="ECO:0007669"/>
    <property type="project" value="InterPro"/>
</dbReference>
<feature type="non-terminal residue" evidence="11">
    <location>
        <position position="1"/>
    </location>
</feature>
<comment type="subcellular location">
    <subcellularLocation>
        <location evidence="1">Secreted</location>
        <location evidence="1">Extracellular space</location>
        <location evidence="1">Apoplast</location>
    </subcellularLocation>
</comment>
<feature type="domain" description="ACT" evidence="10">
    <location>
        <begin position="246"/>
        <end position="323"/>
    </location>
</feature>
<dbReference type="Gene3D" id="2.60.120.10">
    <property type="entry name" value="Jelly Rolls"/>
    <property type="match status" value="2"/>
</dbReference>
<evidence type="ECO:0000313" key="11">
    <source>
        <dbReference type="EMBL" id="KAE9451257.1"/>
    </source>
</evidence>
<keyword evidence="9" id="KW-1015">Disulfide bond</keyword>
<dbReference type="PROSITE" id="PS51671">
    <property type="entry name" value="ACT"/>
    <property type="match status" value="1"/>
</dbReference>
<dbReference type="Gene3D" id="3.30.70.260">
    <property type="match status" value="1"/>
</dbReference>
<organism evidence="11 12">
    <name type="scientific">Rhododendron williamsianum</name>
    <dbReference type="NCBI Taxonomy" id="262921"/>
    <lineage>
        <taxon>Eukaryota</taxon>
        <taxon>Viridiplantae</taxon>
        <taxon>Streptophyta</taxon>
        <taxon>Embryophyta</taxon>
        <taxon>Tracheophyta</taxon>
        <taxon>Spermatophyta</taxon>
        <taxon>Magnoliopsida</taxon>
        <taxon>eudicotyledons</taxon>
        <taxon>Gunneridae</taxon>
        <taxon>Pentapetalae</taxon>
        <taxon>asterids</taxon>
        <taxon>Ericales</taxon>
        <taxon>Ericaceae</taxon>
        <taxon>Ericoideae</taxon>
        <taxon>Rhodoreae</taxon>
        <taxon>Rhododendron</taxon>
    </lineage>
</organism>
<dbReference type="CDD" id="cd02241">
    <property type="entry name" value="cupin_OxOx"/>
    <property type="match status" value="1"/>
</dbReference>
<dbReference type="EMBL" id="QEFC01002717">
    <property type="protein sequence ID" value="KAE9451257.1"/>
    <property type="molecule type" value="Genomic_DNA"/>
</dbReference>
<comment type="similarity">
    <text evidence="2">Belongs to the germin family.</text>
</comment>
<dbReference type="AlphaFoldDB" id="A0A6A4L8M5"/>
<evidence type="ECO:0000259" key="10">
    <source>
        <dbReference type="PROSITE" id="PS51671"/>
    </source>
</evidence>
<dbReference type="PRINTS" id="PR00325">
    <property type="entry name" value="GERMIN"/>
</dbReference>
<dbReference type="InterPro" id="IPR011051">
    <property type="entry name" value="RmlC_Cupin_sf"/>
</dbReference>
<keyword evidence="5 7" id="KW-0479">Metal-binding</keyword>
<gene>
    <name evidence="11" type="ORF">C3L33_16831</name>
</gene>
<evidence type="ECO:0000256" key="1">
    <source>
        <dbReference type="ARBA" id="ARBA00004271"/>
    </source>
</evidence>
<dbReference type="Pfam" id="PF00190">
    <property type="entry name" value="Cupin_1"/>
    <property type="match status" value="1"/>
</dbReference>
<evidence type="ECO:0000256" key="8">
    <source>
        <dbReference type="PIRSR" id="PIRSR601929-2"/>
    </source>
</evidence>
<feature type="binding site" evidence="7">
    <location>
        <position position="453"/>
    </location>
    <ligand>
        <name>oxalate</name>
        <dbReference type="ChEBI" id="CHEBI:30623"/>
    </ligand>
</feature>
<feature type="binding site" evidence="8">
    <location>
        <position position="496"/>
    </location>
    <ligand>
        <name>Mn(2+)</name>
        <dbReference type="ChEBI" id="CHEBI:29035"/>
    </ligand>
</feature>
<feature type="disulfide bond" evidence="9">
    <location>
        <begin position="405"/>
        <end position="419"/>
    </location>
</feature>
<evidence type="ECO:0000256" key="2">
    <source>
        <dbReference type="ARBA" id="ARBA00007456"/>
    </source>
</evidence>
<keyword evidence="4" id="KW-0964">Secreted</keyword>